<dbReference type="RefSeq" id="WP_081924690.1">
    <property type="nucleotide sequence ID" value="NZ_BAAAUZ010000062.1"/>
</dbReference>
<evidence type="ECO:0000256" key="2">
    <source>
        <dbReference type="ARBA" id="ARBA00023002"/>
    </source>
</evidence>
<accession>A0A9W6UFD8</accession>
<dbReference type="SUPFAM" id="SSF54427">
    <property type="entry name" value="NTF2-like"/>
    <property type="match status" value="1"/>
</dbReference>
<evidence type="ECO:0000313" key="3">
    <source>
        <dbReference type="EMBL" id="GLL15533.1"/>
    </source>
</evidence>
<dbReference type="PANTHER" id="PTHR41534">
    <property type="entry name" value="BLR3401 PROTEIN"/>
    <property type="match status" value="1"/>
</dbReference>
<protein>
    <submittedName>
        <fullName evidence="3">Aromatic-ring-hydroxylating dioxygenase subunit beta</fullName>
    </submittedName>
</protein>
<reference evidence="3" key="2">
    <citation type="submission" date="2023-01" db="EMBL/GenBank/DDBJ databases">
        <authorList>
            <person name="Sun Q."/>
            <person name="Evtushenko L."/>
        </authorList>
    </citation>
    <scope>NUCLEOTIDE SEQUENCE</scope>
    <source>
        <strain evidence="3">VKM Ac-1069</strain>
    </source>
</reference>
<keyword evidence="3" id="KW-0223">Dioxygenase</keyword>
<keyword evidence="2" id="KW-0560">Oxidoreductase</keyword>
<dbReference type="GO" id="GO:0019380">
    <property type="term" value="P:3-phenylpropionate catabolic process"/>
    <property type="evidence" value="ECO:0007669"/>
    <property type="project" value="TreeGrafter"/>
</dbReference>
<dbReference type="AlphaFoldDB" id="A0A9W6UFD8"/>
<dbReference type="EMBL" id="BSFQ01000048">
    <property type="protein sequence ID" value="GLL15533.1"/>
    <property type="molecule type" value="Genomic_DNA"/>
</dbReference>
<comment type="similarity">
    <text evidence="1">Belongs to the bacterial ring-hydroxylating dioxygenase beta subunit family.</text>
</comment>
<dbReference type="GO" id="GO:0051213">
    <property type="term" value="F:dioxygenase activity"/>
    <property type="evidence" value="ECO:0007669"/>
    <property type="project" value="UniProtKB-KW"/>
</dbReference>
<dbReference type="Gene3D" id="3.10.450.50">
    <property type="match status" value="1"/>
</dbReference>
<reference evidence="3" key="1">
    <citation type="journal article" date="2014" name="Int. J. Syst. Evol. Microbiol.">
        <title>Complete genome sequence of Corynebacterium casei LMG S-19264T (=DSM 44701T), isolated from a smear-ripened cheese.</title>
        <authorList>
            <consortium name="US DOE Joint Genome Institute (JGI-PGF)"/>
            <person name="Walter F."/>
            <person name="Albersmeier A."/>
            <person name="Kalinowski J."/>
            <person name="Ruckert C."/>
        </authorList>
    </citation>
    <scope>NUCLEOTIDE SEQUENCE</scope>
    <source>
        <strain evidence="3">VKM Ac-1069</strain>
    </source>
</reference>
<comment type="caution">
    <text evidence="3">The sequence shown here is derived from an EMBL/GenBank/DDBJ whole genome shotgun (WGS) entry which is preliminary data.</text>
</comment>
<organism evidence="3 4">
    <name type="scientific">Pseudonocardia halophobica</name>
    <dbReference type="NCBI Taxonomy" id="29401"/>
    <lineage>
        <taxon>Bacteria</taxon>
        <taxon>Bacillati</taxon>
        <taxon>Actinomycetota</taxon>
        <taxon>Actinomycetes</taxon>
        <taxon>Pseudonocardiales</taxon>
        <taxon>Pseudonocardiaceae</taxon>
        <taxon>Pseudonocardia</taxon>
    </lineage>
</organism>
<name>A0A9W6UFD8_9PSEU</name>
<dbReference type="InterPro" id="IPR032710">
    <property type="entry name" value="NTF2-like_dom_sf"/>
</dbReference>
<dbReference type="CDD" id="cd00667">
    <property type="entry name" value="ring_hydroxylating_dioxygenases_beta"/>
    <property type="match status" value="1"/>
</dbReference>
<evidence type="ECO:0000313" key="4">
    <source>
        <dbReference type="Proteomes" id="UP001143463"/>
    </source>
</evidence>
<gene>
    <name evidence="3" type="ORF">GCM10017577_66840</name>
</gene>
<dbReference type="PANTHER" id="PTHR41534:SF2">
    <property type="entry name" value="3-PHENYLPROPIONATE_CINNAMIC ACID DIOXYGENASE SUBUNIT BETA"/>
    <property type="match status" value="1"/>
</dbReference>
<dbReference type="InterPro" id="IPR000391">
    <property type="entry name" value="Rng_hydr_dOase-bsu"/>
</dbReference>
<dbReference type="Pfam" id="PF00866">
    <property type="entry name" value="Ring_hydroxyl_B"/>
    <property type="match status" value="1"/>
</dbReference>
<dbReference type="Proteomes" id="UP001143463">
    <property type="component" value="Unassembled WGS sequence"/>
</dbReference>
<keyword evidence="4" id="KW-1185">Reference proteome</keyword>
<evidence type="ECO:0000256" key="1">
    <source>
        <dbReference type="ARBA" id="ARBA00009570"/>
    </source>
</evidence>
<proteinExistence type="inferred from homology"/>
<sequence length="180" mass="20622">MTLAHPTAVPTPHSAVGWSTVDDATLRALERFLTEEADLLDRWQLHEWLDLFTPDGRYLVPATDLPEGDPEQDLFLIQDDRFLLEQRVNSLLTRSAHAEYPHSRTRRLVTNVRGRSTDGDRLLVRANFAVFRMRSGVMDTYVGEYRHVVVREGAMFRFAERKAVVDLDALRPHGKVSIVL</sequence>